<evidence type="ECO:0008006" key="3">
    <source>
        <dbReference type="Google" id="ProtNLM"/>
    </source>
</evidence>
<dbReference type="EMBL" id="JAUTBA010000001">
    <property type="protein sequence ID" value="MDQ1152119.1"/>
    <property type="molecule type" value="Genomic_DNA"/>
</dbReference>
<evidence type="ECO:0000313" key="1">
    <source>
        <dbReference type="EMBL" id="MDQ1152119.1"/>
    </source>
</evidence>
<reference evidence="1 2" key="1">
    <citation type="submission" date="2023-07" db="EMBL/GenBank/DDBJ databases">
        <title>Functional and genomic diversity of the sorghum phyllosphere microbiome.</title>
        <authorList>
            <person name="Shade A."/>
        </authorList>
    </citation>
    <scope>NUCLEOTIDE SEQUENCE [LARGE SCALE GENOMIC DNA]</scope>
    <source>
        <strain evidence="1 2">SORGH_AS_0892</strain>
    </source>
</reference>
<dbReference type="Proteomes" id="UP001244640">
    <property type="component" value="Unassembled WGS sequence"/>
</dbReference>
<sequence>MKQTLIISFALLSICCWYSFNSPNDQKNPLYGKVFREINEIAELKSYTYATGALIETDKNAHGDYRFAAGYFTNAKNGVCILEELLPDDTKGKVKYKILDTINIQKLKSNEQLSLCNCKQGDKPNSEIIAISRVDESKEYFDKIVKAWRMDTKSQKIIPLKNTKGISCLNEGYGI</sequence>
<gene>
    <name evidence="1" type="ORF">QE382_004103</name>
</gene>
<name>A0ABU0UBB9_9SPHI</name>
<proteinExistence type="predicted"/>
<dbReference type="RefSeq" id="WP_307187486.1">
    <property type="nucleotide sequence ID" value="NZ_JAUTBA010000001.1"/>
</dbReference>
<accession>A0ABU0UBB9</accession>
<organism evidence="1 2">
    <name type="scientific">Sphingobacterium zeae</name>
    <dbReference type="NCBI Taxonomy" id="1776859"/>
    <lineage>
        <taxon>Bacteria</taxon>
        <taxon>Pseudomonadati</taxon>
        <taxon>Bacteroidota</taxon>
        <taxon>Sphingobacteriia</taxon>
        <taxon>Sphingobacteriales</taxon>
        <taxon>Sphingobacteriaceae</taxon>
        <taxon>Sphingobacterium</taxon>
    </lineage>
</organism>
<keyword evidence="2" id="KW-1185">Reference proteome</keyword>
<protein>
    <recommendedName>
        <fullName evidence="3">Lipoprotein</fullName>
    </recommendedName>
</protein>
<comment type="caution">
    <text evidence="1">The sequence shown here is derived from an EMBL/GenBank/DDBJ whole genome shotgun (WGS) entry which is preliminary data.</text>
</comment>
<evidence type="ECO:0000313" key="2">
    <source>
        <dbReference type="Proteomes" id="UP001244640"/>
    </source>
</evidence>